<gene>
    <name evidence="2" type="ORF">F2P45_21485</name>
</gene>
<keyword evidence="3" id="KW-1185">Reference proteome</keyword>
<organism evidence="2 3">
    <name type="scientific">Massilia mucilaginosa</name>
    <dbReference type="NCBI Taxonomy" id="2609282"/>
    <lineage>
        <taxon>Bacteria</taxon>
        <taxon>Pseudomonadati</taxon>
        <taxon>Pseudomonadota</taxon>
        <taxon>Betaproteobacteria</taxon>
        <taxon>Burkholderiales</taxon>
        <taxon>Oxalobacteraceae</taxon>
        <taxon>Telluria group</taxon>
        <taxon>Massilia</taxon>
    </lineage>
</organism>
<evidence type="ECO:0000256" key="1">
    <source>
        <dbReference type="SAM" id="SignalP"/>
    </source>
</evidence>
<comment type="caution">
    <text evidence="2">The sequence shown here is derived from an EMBL/GenBank/DDBJ whole genome shotgun (WGS) entry which is preliminary data.</text>
</comment>
<feature type="signal peptide" evidence="1">
    <location>
        <begin position="1"/>
        <end position="18"/>
    </location>
</feature>
<evidence type="ECO:0000313" key="2">
    <source>
        <dbReference type="EMBL" id="NHZ91559.1"/>
    </source>
</evidence>
<name>A0ABX0NXP9_9BURK</name>
<reference evidence="2 3" key="1">
    <citation type="submission" date="2019-10" db="EMBL/GenBank/DDBJ databases">
        <title>Taxonomy of Antarctic Massilia spp.: description of Massilia rubra sp. nov., Massilia aquatica sp. nov., Massilia mucilaginosa sp. nov., Massilia frigida sp. nov. isolated from streams, lakes and regoliths.</title>
        <authorList>
            <person name="Holochova P."/>
            <person name="Sedlacek I."/>
            <person name="Kralova S."/>
            <person name="Maslanova I."/>
            <person name="Busse H.-J."/>
            <person name="Stankova E."/>
            <person name="Vrbovska V."/>
            <person name="Kovarovic V."/>
            <person name="Bartak M."/>
            <person name="Svec P."/>
            <person name="Pantucek R."/>
        </authorList>
    </citation>
    <scope>NUCLEOTIDE SEQUENCE [LARGE SCALE GENOMIC DNA]</scope>
    <source>
        <strain evidence="2 3">CCM 8733</strain>
    </source>
</reference>
<dbReference type="EMBL" id="WHJH01000031">
    <property type="protein sequence ID" value="NHZ91559.1"/>
    <property type="molecule type" value="Genomic_DNA"/>
</dbReference>
<dbReference type="Proteomes" id="UP000609726">
    <property type="component" value="Unassembled WGS sequence"/>
</dbReference>
<evidence type="ECO:0000313" key="3">
    <source>
        <dbReference type="Proteomes" id="UP000609726"/>
    </source>
</evidence>
<proteinExistence type="predicted"/>
<protein>
    <recommendedName>
        <fullName evidence="4">SH3 domain-containing protein</fullName>
    </recommendedName>
</protein>
<sequence>MRTLALLGILLLAGGAQALPAAPLQRWVNADDVRARSQPGHGKFGAALLRGTMVNLVGLYELDGFCAVETDAGHGYVACSVLDDKPVIPADVVGVRRIESDPFPYDHALRVFWPEPSWSNLEEYARNLVERYPDSPNPTPYPRNEALEKMKADLALGIHGPRPAPYVDWADLKRQAVQHGQMSKQTRRLALQGKTDSQALQARAERAQQIMVNMRDALGLWGTLHNTGDSVGERRLLAVVDALEFSRVGPSLFRSEAQIAPPGASAEQASGRFGIVYQQTVAARRTDSTPTPGAEPDDESVHMQGLYDMRSRTDALVRPVQRVQLMRDGRLHSEASVLRKTVRFWDEDAPMCWDWTYGFTFGDADAALWRSAGGDVEDKKKIDARPTAGLFAFYTTLALALAPGPAAVRKTTVKLDRARTGFIGGTHLYFDLDADGMADLAVWEGQGKADGDLGAVTITDDRWYRLMLVNINGAWKVLGNDSFSYGCGC</sequence>
<evidence type="ECO:0008006" key="4">
    <source>
        <dbReference type="Google" id="ProtNLM"/>
    </source>
</evidence>
<dbReference type="RefSeq" id="WP_166879828.1">
    <property type="nucleotide sequence ID" value="NZ_WHJH01000031.1"/>
</dbReference>
<feature type="chain" id="PRO_5045892764" description="SH3 domain-containing protein" evidence="1">
    <location>
        <begin position="19"/>
        <end position="489"/>
    </location>
</feature>
<accession>A0ABX0NXP9</accession>
<keyword evidence="1" id="KW-0732">Signal</keyword>